<keyword evidence="2" id="KW-1185">Reference proteome</keyword>
<evidence type="ECO:0000313" key="2">
    <source>
        <dbReference type="Proteomes" id="UP000033067"/>
    </source>
</evidence>
<evidence type="ECO:0000313" key="1">
    <source>
        <dbReference type="EMBL" id="AKC87044.1"/>
    </source>
</evidence>
<dbReference type="RefSeq" id="WP_052632040.1">
    <property type="nucleotide sequence ID" value="NZ_CP011144.1"/>
</dbReference>
<name>A0A0E3Z1Z7_9GAMM</name>
<dbReference type="KEGG" id="psuw:WQ53_10110"/>
<proteinExistence type="predicted"/>
<dbReference type="EMBL" id="CP011144">
    <property type="protein sequence ID" value="AKC87044.1"/>
    <property type="molecule type" value="Genomic_DNA"/>
</dbReference>
<gene>
    <name evidence="1" type="ORF">WQ53_10110</name>
</gene>
<dbReference type="AlphaFoldDB" id="A0A0E3Z1Z7"/>
<protein>
    <submittedName>
        <fullName evidence="1">Uncharacterized protein</fullName>
    </submittedName>
</protein>
<sequence length="108" mass="12593">MDNGQAPRRQAVVIDLDREREHWRQRYHALPRARAMRTFARYWPVLCAAYDVYLNHPRAPRDEAERLYLLREDVAASLLTEDEARAVFERAWARLEDAAGVVDAVDTA</sequence>
<organism evidence="1 2">
    <name type="scientific">Pseudoxanthomonas suwonensis</name>
    <dbReference type="NCBI Taxonomy" id="314722"/>
    <lineage>
        <taxon>Bacteria</taxon>
        <taxon>Pseudomonadati</taxon>
        <taxon>Pseudomonadota</taxon>
        <taxon>Gammaproteobacteria</taxon>
        <taxon>Lysobacterales</taxon>
        <taxon>Lysobacteraceae</taxon>
        <taxon>Pseudoxanthomonas</taxon>
    </lineage>
</organism>
<accession>A0A0E3Z1Z7</accession>
<dbReference type="PATRIC" id="fig|314722.6.peg.2172"/>
<dbReference type="Proteomes" id="UP000033067">
    <property type="component" value="Chromosome"/>
</dbReference>
<reference evidence="1 2" key="1">
    <citation type="journal article" date="2015" name="Genome Announc.">
        <title>Complete Genome Sequence of Pseudoxanthomonas suwonensis Strain J1, a Cellulose-Degrading Bacterium Isolated from Leaf- and Wood-Enriched Soil.</title>
        <authorList>
            <person name="Hou L."/>
            <person name="Jiang J."/>
            <person name="Xu Z."/>
            <person name="Zhou Y."/>
            <person name="Leung F.C."/>
        </authorList>
    </citation>
    <scope>NUCLEOTIDE SEQUENCE [LARGE SCALE GENOMIC DNA]</scope>
    <source>
        <strain evidence="1 2">J1</strain>
    </source>
</reference>